<organism evidence="2 3">
    <name type="scientific">Lodderomyces elongisporus (strain ATCC 11503 / CBS 2605 / JCM 1781 / NBRC 1676 / NRRL YB-4239)</name>
    <name type="common">Yeast</name>
    <name type="synonym">Saccharomyces elongisporus</name>
    <dbReference type="NCBI Taxonomy" id="379508"/>
    <lineage>
        <taxon>Eukaryota</taxon>
        <taxon>Fungi</taxon>
        <taxon>Dikarya</taxon>
        <taxon>Ascomycota</taxon>
        <taxon>Saccharomycotina</taxon>
        <taxon>Pichiomycetes</taxon>
        <taxon>Debaryomycetaceae</taxon>
        <taxon>Candida/Lodderomyces clade</taxon>
        <taxon>Lodderomyces</taxon>
    </lineage>
</organism>
<dbReference type="OrthoDB" id="4095076at2759"/>
<dbReference type="KEGG" id="lel:PVL30_005647"/>
<evidence type="ECO:0000313" key="3">
    <source>
        <dbReference type="Proteomes" id="UP000001996"/>
    </source>
</evidence>
<dbReference type="AlphaFoldDB" id="A5E5M0"/>
<protein>
    <submittedName>
        <fullName evidence="2">Uncharacterized protein</fullName>
    </submittedName>
</protein>
<proteinExistence type="predicted"/>
<dbReference type="OMA" id="FYPPTNI"/>
<feature type="region of interest" description="Disordered" evidence="1">
    <location>
        <begin position="391"/>
        <end position="424"/>
    </location>
</feature>
<evidence type="ECO:0000313" key="2">
    <source>
        <dbReference type="EMBL" id="EDK46728.1"/>
    </source>
</evidence>
<dbReference type="VEuPathDB" id="FungiDB:LELG_04909"/>
<accession>A5E5M0</accession>
<evidence type="ECO:0000256" key="1">
    <source>
        <dbReference type="SAM" id="MobiDB-lite"/>
    </source>
</evidence>
<dbReference type="HOGENOM" id="CLU_034208_0_0_1"/>
<feature type="region of interest" description="Disordered" evidence="1">
    <location>
        <begin position="535"/>
        <end position="554"/>
    </location>
</feature>
<dbReference type="InParanoid" id="A5E5M0"/>
<feature type="compositionally biased region" description="Low complexity" evidence="1">
    <location>
        <begin position="393"/>
        <end position="424"/>
    </location>
</feature>
<dbReference type="Proteomes" id="UP000001996">
    <property type="component" value="Unassembled WGS sequence"/>
</dbReference>
<gene>
    <name evidence="2" type="ORF">LELG_04909</name>
</gene>
<name>A5E5M0_LODEL</name>
<sequence>MLMNLPLEIQMQLLYMVPHSNLKYINSHFYILYNDLFYHKIRHTFGDDTLEVIVRVLPWLKPYIKSLDAFRYENRKIIAKRLDLIDTLDENQHIRGLGENEDEREEEMDSEEEEEISCNQVDNIALNPLNVQYVKDSWKYIYSIFKNKRLFAEYSDYKIDEPSNYIYNHYVEINRTYLLSYSKYVWLSPGTYNLNVGLAVKYGHGLGTTKFEVKYNLNDEDDNDATRIEDDKESSKVVINSFYPPTNINDILPKNQFCFLKVGLFEVPPKKGAHSKSKNKMRRVEIKMEEIGLYLKSGFRIYFIDISQPSLLYNEYDLLYYTLNDTNYKLFINILLKNLYKAINYVQNGGCSDNMSIQCAPNAYGKGDPYQIWKSYDKSFLKEYTDDQAPLNRGSKSFSSPGPRSSSNSSSTLSSTSSTSVSSLRSGQHPVFRYDLKKLERYADFYYNSTRDMRRYFKFSTIYQQRQFINRFGDYDLDWKESEQNEKLKESKSFNGFDGINRLISEGQQQADESTTNEVRKDEEVNINKVQEVKSRAETEAEENSMASKKRRGLQKRCNYDKHGLKWKIPIIGEL</sequence>
<dbReference type="GeneID" id="5230994"/>
<keyword evidence="3" id="KW-1185">Reference proteome</keyword>
<dbReference type="eggNOG" id="ENOG502S16T">
    <property type="taxonomic scope" value="Eukaryota"/>
</dbReference>
<reference evidence="2 3" key="1">
    <citation type="journal article" date="2009" name="Nature">
        <title>Evolution of pathogenicity and sexual reproduction in eight Candida genomes.</title>
        <authorList>
            <person name="Butler G."/>
            <person name="Rasmussen M.D."/>
            <person name="Lin M.F."/>
            <person name="Santos M.A."/>
            <person name="Sakthikumar S."/>
            <person name="Munro C.A."/>
            <person name="Rheinbay E."/>
            <person name="Grabherr M."/>
            <person name="Forche A."/>
            <person name="Reedy J.L."/>
            <person name="Agrafioti I."/>
            <person name="Arnaud M.B."/>
            <person name="Bates S."/>
            <person name="Brown A.J."/>
            <person name="Brunke S."/>
            <person name="Costanzo M.C."/>
            <person name="Fitzpatrick D.A."/>
            <person name="de Groot P.W."/>
            <person name="Harris D."/>
            <person name="Hoyer L.L."/>
            <person name="Hube B."/>
            <person name="Klis F.M."/>
            <person name="Kodira C."/>
            <person name="Lennard N."/>
            <person name="Logue M.E."/>
            <person name="Martin R."/>
            <person name="Neiman A.M."/>
            <person name="Nikolaou E."/>
            <person name="Quail M.A."/>
            <person name="Quinn J."/>
            <person name="Santos M.C."/>
            <person name="Schmitzberger F.F."/>
            <person name="Sherlock G."/>
            <person name="Shah P."/>
            <person name="Silverstein K.A."/>
            <person name="Skrzypek M.S."/>
            <person name="Soll D."/>
            <person name="Staggs R."/>
            <person name="Stansfield I."/>
            <person name="Stumpf M.P."/>
            <person name="Sudbery P.E."/>
            <person name="Srikantha T."/>
            <person name="Zeng Q."/>
            <person name="Berman J."/>
            <person name="Berriman M."/>
            <person name="Heitman J."/>
            <person name="Gow N.A."/>
            <person name="Lorenz M.C."/>
            <person name="Birren B.W."/>
            <person name="Kellis M."/>
            <person name="Cuomo C.A."/>
        </authorList>
    </citation>
    <scope>NUCLEOTIDE SEQUENCE [LARGE SCALE GENOMIC DNA]</scope>
    <source>
        <strain evidence="3">ATCC 11503 / BCRC 21390 / CBS 2605 / JCM 1781 / NBRC 1676 / NRRL YB-4239</strain>
    </source>
</reference>
<dbReference type="EMBL" id="CH981530">
    <property type="protein sequence ID" value="EDK46728.1"/>
    <property type="molecule type" value="Genomic_DNA"/>
</dbReference>